<evidence type="ECO:0000256" key="20">
    <source>
        <dbReference type="PROSITE-ProRule" id="PRU01355"/>
    </source>
</evidence>
<comment type="catalytic activity">
    <reaction evidence="11">
        <text>Release of a C-terminal dipeptide, oligopeptide-|-Xaa-Yaa, when Xaa is not Pro, and Yaa is neither Asp nor Glu. Thus, conversion of angiotensin I to angiotensin II, with increase in vasoconstrictor activity, but no action on angiotensin II.</text>
        <dbReference type="EC" id="3.4.15.1"/>
    </reaction>
</comment>
<dbReference type="GO" id="GO:0005886">
    <property type="term" value="C:plasma membrane"/>
    <property type="evidence" value="ECO:0007669"/>
    <property type="project" value="TreeGrafter"/>
</dbReference>
<dbReference type="Pfam" id="PF01401">
    <property type="entry name" value="Peptidase_M2"/>
    <property type="match status" value="1"/>
</dbReference>
<evidence type="ECO:0000256" key="21">
    <source>
        <dbReference type="RuleBase" id="RU361144"/>
    </source>
</evidence>
<keyword evidence="6 21" id="KW-0378">Hydrolase</keyword>
<evidence type="ECO:0000256" key="2">
    <source>
        <dbReference type="ARBA" id="ARBA00022645"/>
    </source>
</evidence>
<feature type="chain" id="PRO_5013121422" description="Angiotensin-converting enzyme" evidence="22">
    <location>
        <begin position="18"/>
        <end position="615"/>
    </location>
</feature>
<feature type="binding site" evidence="19">
    <location>
        <position position="395"/>
    </location>
    <ligand>
        <name>Zn(2+)</name>
        <dbReference type="ChEBI" id="CHEBI:29105"/>
        <label>2</label>
        <note>catalytic</note>
    </ligand>
</feature>
<dbReference type="GO" id="GO:0004180">
    <property type="term" value="F:carboxypeptidase activity"/>
    <property type="evidence" value="ECO:0007669"/>
    <property type="project" value="UniProtKB-KW"/>
</dbReference>
<evidence type="ECO:0000256" key="11">
    <source>
        <dbReference type="ARBA" id="ARBA00036868"/>
    </source>
</evidence>
<feature type="signal peptide" evidence="22">
    <location>
        <begin position="1"/>
        <end position="17"/>
    </location>
</feature>
<organism evidence="23">
    <name type="scientific">Panstrongylus lignarius</name>
    <dbReference type="NCBI Taxonomy" id="156445"/>
    <lineage>
        <taxon>Eukaryota</taxon>
        <taxon>Metazoa</taxon>
        <taxon>Ecdysozoa</taxon>
        <taxon>Arthropoda</taxon>
        <taxon>Hexapoda</taxon>
        <taxon>Insecta</taxon>
        <taxon>Pterygota</taxon>
        <taxon>Neoptera</taxon>
        <taxon>Paraneoptera</taxon>
        <taxon>Hemiptera</taxon>
        <taxon>Heteroptera</taxon>
        <taxon>Panheteroptera</taxon>
        <taxon>Cimicomorpha</taxon>
        <taxon>Reduviidae</taxon>
        <taxon>Triatominae</taxon>
        <taxon>Panstrongylus</taxon>
    </lineage>
</organism>
<comment type="similarity">
    <text evidence="1 20 21">Belongs to the peptidase M2 family.</text>
</comment>
<feature type="binding site" evidence="17">
    <location>
        <position position="395"/>
    </location>
    <ligand>
        <name>Zn(2+)</name>
        <dbReference type="ChEBI" id="CHEBI:29105"/>
        <label>1</label>
        <note>catalytic</note>
    </ligand>
</feature>
<feature type="active site" description="Proton acceptor 2" evidence="15">
    <location>
        <position position="368"/>
    </location>
</feature>
<evidence type="ECO:0000256" key="13">
    <source>
        <dbReference type="PIRSR" id="PIRSR601548-1"/>
    </source>
</evidence>
<feature type="binding site" evidence="17">
    <location>
        <position position="371"/>
    </location>
    <ligand>
        <name>Zn(2+)</name>
        <dbReference type="ChEBI" id="CHEBI:29105"/>
        <label>1</label>
        <note>catalytic</note>
    </ligand>
</feature>
<accession>A0A224XGM1</accession>
<reference evidence="23" key="1">
    <citation type="journal article" date="2018" name="PLoS Negl. Trop. Dis.">
        <title>An insight into the salivary gland and fat body transcriptome of Panstrongylus lignarius (Hemiptera: Heteroptera), the main vector of Chagas disease in Peru.</title>
        <authorList>
            <person name="Nevoa J.C."/>
            <person name="Mendes M.T."/>
            <person name="da Silva M.V."/>
            <person name="Soares S.C."/>
            <person name="Oliveira C.J.F."/>
            <person name="Ribeiro J.M.C."/>
        </authorList>
    </citation>
    <scope>NUCLEOTIDE SEQUENCE</scope>
</reference>
<evidence type="ECO:0000256" key="4">
    <source>
        <dbReference type="ARBA" id="ARBA00022723"/>
    </source>
</evidence>
<feature type="active site" description="Proton donor 2" evidence="15">
    <location>
        <position position="497"/>
    </location>
</feature>
<dbReference type="AlphaFoldDB" id="A0A224XGM1"/>
<feature type="glycosylation site" description="N-linked (GlcNAc...) asparagine" evidence="14">
    <location>
        <position position="54"/>
    </location>
</feature>
<evidence type="ECO:0000256" key="7">
    <source>
        <dbReference type="ARBA" id="ARBA00022833"/>
    </source>
</evidence>
<dbReference type="PRINTS" id="PR00791">
    <property type="entry name" value="PEPDIPTASEA"/>
</dbReference>
<evidence type="ECO:0000256" key="1">
    <source>
        <dbReference type="ARBA" id="ARBA00008139"/>
    </source>
</evidence>
<evidence type="ECO:0000256" key="6">
    <source>
        <dbReference type="ARBA" id="ARBA00022801"/>
    </source>
</evidence>
<dbReference type="GO" id="GO:0006508">
    <property type="term" value="P:proteolysis"/>
    <property type="evidence" value="ECO:0007669"/>
    <property type="project" value="UniProtKB-KW"/>
</dbReference>
<feature type="disulfide bond" evidence="18 20">
    <location>
        <begin position="336"/>
        <end position="354"/>
    </location>
</feature>
<evidence type="ECO:0000256" key="5">
    <source>
        <dbReference type="ARBA" id="ARBA00022729"/>
    </source>
</evidence>
<proteinExistence type="inferred from homology"/>
<evidence type="ECO:0000256" key="14">
    <source>
        <dbReference type="PIRSR" id="PIRSR601548-10"/>
    </source>
</evidence>
<evidence type="ECO:0000256" key="17">
    <source>
        <dbReference type="PIRSR" id="PIRSR601548-3"/>
    </source>
</evidence>
<dbReference type="CDD" id="cd06461">
    <property type="entry name" value="M2_ACE"/>
    <property type="match status" value="1"/>
</dbReference>
<evidence type="ECO:0000256" key="16">
    <source>
        <dbReference type="PIRSR" id="PIRSR601548-2"/>
    </source>
</evidence>
<sequence length="615" mass="71713">MKACLVLVAVLAAVVTACEEYTECKAQEHLDKLNKISAEWANKEALAEWAYTSNITDENLKKKLDIALEHAKVTKTLWAETIKYPWQTFKDPNLKRSFKKYSLLGMEALPEQKYKKLTEIVAGMESIFSKAKVCDFKNKEKCDLSLEPELTEKLQTSRDPEELKYIWTEFRTNTGSKCKELYKEYVELANEGAKLNNVSDYAEYWKINFESPTFERDIEELWKQIEPLYQELHAYVRMKLNKKYGEEVVRQDGPIPAHLLGNMWGQTWSNIYDLLVPYPGKKTVDVTEEMVKQNYTAIQMFKLSESFFTSINLSPMPKSFWEKSIIEKPEGVELVCHASAWDFYDSKDFRIKMCTRINMEDLFTVHHEMGHVQYFIQYKDQPHVYKEGANSGFHEAIGDVISLSVQSTKHLKEIGLLDSDKEDKEQVINFLLFTALDKLAFLPFGFLVDQYRWKIFKGDIISENYNCEWWKLREKYQGLEPPVDRSEEDFDAGAKYHVIADVPYIRYFVSFIIQFQFHRALCEEAKQFDSNNPTLQPLHQCDIYKSHEAGKLLGKVLQMGSSKPWPDAMEVITGQRKMDASALVQYFSPLYDWLKEQNQKNGAFIGWKQTTKRCG</sequence>
<comment type="caution">
    <text evidence="20">Lacks conserved residue(s) required for the propagation of feature annotation.</text>
</comment>
<dbReference type="EMBL" id="GFTR01007468">
    <property type="protein sequence ID" value="JAW08958.1"/>
    <property type="molecule type" value="Transcribed_RNA"/>
</dbReference>
<keyword evidence="9 18" id="KW-1015">Disulfide bond</keyword>
<evidence type="ECO:0000256" key="10">
    <source>
        <dbReference type="ARBA" id="ARBA00023180"/>
    </source>
</evidence>
<feature type="binding site" evidence="17">
    <location>
        <position position="367"/>
    </location>
    <ligand>
        <name>Zn(2+)</name>
        <dbReference type="ChEBI" id="CHEBI:29105"/>
        <label>1</label>
        <note>catalytic</note>
    </ligand>
</feature>
<evidence type="ECO:0000256" key="8">
    <source>
        <dbReference type="ARBA" id="ARBA00023049"/>
    </source>
</evidence>
<feature type="binding site" evidence="19">
    <location>
        <position position="367"/>
    </location>
    <ligand>
        <name>Zn(2+)</name>
        <dbReference type="ChEBI" id="CHEBI:29105"/>
        <label>2</label>
        <note>catalytic</note>
    </ligand>
</feature>
<dbReference type="PANTHER" id="PTHR10514">
    <property type="entry name" value="ANGIOTENSIN-CONVERTING ENZYME"/>
    <property type="match status" value="1"/>
</dbReference>
<feature type="active site" description="Proton donor 1" evidence="13">
    <location>
        <position position="497"/>
    </location>
</feature>
<keyword evidence="3 21" id="KW-0645">Protease</keyword>
<dbReference type="PROSITE" id="PS51257">
    <property type="entry name" value="PROKAR_LIPOPROTEIN"/>
    <property type="match status" value="1"/>
</dbReference>
<feature type="disulfide bond" evidence="20">
    <location>
        <begin position="134"/>
        <end position="142"/>
    </location>
</feature>
<dbReference type="GO" id="GO:0046872">
    <property type="term" value="F:metal ion binding"/>
    <property type="evidence" value="ECO:0007669"/>
    <property type="project" value="UniProtKB-KW"/>
</dbReference>
<evidence type="ECO:0000256" key="12">
    <source>
        <dbReference type="ARBA" id="ARBA00039858"/>
    </source>
</evidence>
<feature type="active site" description="Proton acceptor 1" evidence="13">
    <location>
        <position position="368"/>
    </location>
</feature>
<dbReference type="FunFam" id="1.10.1370.30:FF:000004">
    <property type="entry name" value="Angiotensin-converting enzyme"/>
    <property type="match status" value="1"/>
</dbReference>
<name>A0A224XGM1_9HEMI</name>
<keyword evidence="2 21" id="KW-0121">Carboxypeptidase</keyword>
<evidence type="ECO:0000256" key="19">
    <source>
        <dbReference type="PIRSR" id="PIRSR601548-8"/>
    </source>
</evidence>
<dbReference type="PANTHER" id="PTHR10514:SF44">
    <property type="entry name" value="ANGIOTENSIN-CONVERTING ENZYME-RELATED"/>
    <property type="match status" value="1"/>
</dbReference>
<dbReference type="GO" id="GO:0008241">
    <property type="term" value="F:peptidyl-dipeptidase activity"/>
    <property type="evidence" value="ECO:0007669"/>
    <property type="project" value="UniProtKB-EC"/>
</dbReference>
<evidence type="ECO:0000256" key="22">
    <source>
        <dbReference type="SAM" id="SignalP"/>
    </source>
</evidence>
<dbReference type="InterPro" id="IPR001548">
    <property type="entry name" value="Peptidase_M2"/>
</dbReference>
<feature type="binding site" evidence="19">
    <location>
        <position position="371"/>
    </location>
    <ligand>
        <name>Zn(2+)</name>
        <dbReference type="ChEBI" id="CHEBI:29105"/>
        <label>2</label>
        <note>catalytic</note>
    </ligand>
</feature>
<evidence type="ECO:0000256" key="18">
    <source>
        <dbReference type="PIRSR" id="PIRSR601548-4"/>
    </source>
</evidence>
<comment type="cofactor">
    <cofactor evidence="21">
        <name>Zn(2+)</name>
        <dbReference type="ChEBI" id="CHEBI:29105"/>
    </cofactor>
    <text evidence="21">Binds 1 zinc ion per subunit.</text>
</comment>
<feature type="disulfide bond" evidence="18">
    <location>
        <begin position="522"/>
        <end position="541"/>
    </location>
</feature>
<evidence type="ECO:0000313" key="23">
    <source>
        <dbReference type="EMBL" id="JAW08958.1"/>
    </source>
</evidence>
<evidence type="ECO:0000256" key="3">
    <source>
        <dbReference type="ARBA" id="ARBA00022670"/>
    </source>
</evidence>
<keyword evidence="7 17" id="KW-0862">Zinc</keyword>
<dbReference type="GO" id="GO:0008237">
    <property type="term" value="F:metallopeptidase activity"/>
    <property type="evidence" value="ECO:0007669"/>
    <property type="project" value="UniProtKB-KW"/>
</dbReference>
<keyword evidence="5 22" id="KW-0732">Signal</keyword>
<evidence type="ECO:0000256" key="15">
    <source>
        <dbReference type="PIRSR" id="PIRSR601548-11"/>
    </source>
</evidence>
<protein>
    <recommendedName>
        <fullName evidence="12 21">Angiotensin-converting enzyme</fullName>
        <ecNumber evidence="21">3.4.-.-</ecNumber>
    </recommendedName>
</protein>
<evidence type="ECO:0000256" key="9">
    <source>
        <dbReference type="ARBA" id="ARBA00023157"/>
    </source>
</evidence>
<dbReference type="EC" id="3.4.-.-" evidence="21"/>
<dbReference type="PROSITE" id="PS52011">
    <property type="entry name" value="PEPTIDASE_M2"/>
    <property type="match status" value="1"/>
</dbReference>
<keyword evidence="8 21" id="KW-0482">Metalloprotease</keyword>
<dbReference type="GO" id="GO:0005615">
    <property type="term" value="C:extracellular space"/>
    <property type="evidence" value="ECO:0007669"/>
    <property type="project" value="TreeGrafter"/>
</dbReference>
<dbReference type="Gene3D" id="1.10.1370.30">
    <property type="match status" value="2"/>
</dbReference>
<keyword evidence="4 17" id="KW-0479">Metal-binding</keyword>
<dbReference type="SUPFAM" id="SSF55486">
    <property type="entry name" value="Metalloproteases ('zincins'), catalytic domain"/>
    <property type="match status" value="1"/>
</dbReference>
<feature type="binding site" evidence="16">
    <location>
        <position position="506"/>
    </location>
    <ligand>
        <name>chloride</name>
        <dbReference type="ChEBI" id="CHEBI:17996"/>
        <label>1</label>
    </ligand>
</feature>
<keyword evidence="10 14" id="KW-0325">Glycoprotein</keyword>